<evidence type="ECO:0000259" key="2">
    <source>
        <dbReference type="Pfam" id="PF07596"/>
    </source>
</evidence>
<dbReference type="Pfam" id="PF07963">
    <property type="entry name" value="N_methyl"/>
    <property type="match status" value="1"/>
</dbReference>
<dbReference type="EMBL" id="FXUG01000006">
    <property type="protein sequence ID" value="SMP58636.1"/>
    <property type="molecule type" value="Genomic_DNA"/>
</dbReference>
<keyword evidence="1" id="KW-0472">Membrane</keyword>
<dbReference type="Pfam" id="PF07596">
    <property type="entry name" value="SBP_bac_10"/>
    <property type="match status" value="1"/>
</dbReference>
<name>A0ABY1Q3V8_9BACT</name>
<evidence type="ECO:0000313" key="4">
    <source>
        <dbReference type="Proteomes" id="UP001158067"/>
    </source>
</evidence>
<dbReference type="InterPro" id="IPR027558">
    <property type="entry name" value="Pre_pil_HX9DG_C"/>
</dbReference>
<gene>
    <name evidence="3" type="ORF">SAMN06265222_10684</name>
</gene>
<keyword evidence="4" id="KW-1185">Reference proteome</keyword>
<dbReference type="SUPFAM" id="SSF54523">
    <property type="entry name" value="Pili subunits"/>
    <property type="match status" value="1"/>
</dbReference>
<feature type="transmembrane region" description="Helical" evidence="1">
    <location>
        <begin position="12"/>
        <end position="33"/>
    </location>
</feature>
<dbReference type="NCBIfam" id="TIGR02532">
    <property type="entry name" value="IV_pilin_GFxxxE"/>
    <property type="match status" value="1"/>
</dbReference>
<keyword evidence="1" id="KW-1133">Transmembrane helix</keyword>
<reference evidence="3 4" key="1">
    <citation type="submission" date="2017-05" db="EMBL/GenBank/DDBJ databases">
        <authorList>
            <person name="Varghese N."/>
            <person name="Submissions S."/>
        </authorList>
    </citation>
    <scope>NUCLEOTIDE SEQUENCE [LARGE SCALE GENOMIC DNA]</scope>
    <source>
        <strain evidence="3 4">DSM 25457</strain>
    </source>
</reference>
<dbReference type="Proteomes" id="UP001158067">
    <property type="component" value="Unassembled WGS sequence"/>
</dbReference>
<dbReference type="InterPro" id="IPR012902">
    <property type="entry name" value="N_methyl_site"/>
</dbReference>
<dbReference type="PANTHER" id="PTHR30093">
    <property type="entry name" value="GENERAL SECRETION PATHWAY PROTEIN G"/>
    <property type="match status" value="1"/>
</dbReference>
<evidence type="ECO:0000313" key="3">
    <source>
        <dbReference type="EMBL" id="SMP58636.1"/>
    </source>
</evidence>
<feature type="domain" description="DUF1559" evidence="2">
    <location>
        <begin position="34"/>
        <end position="364"/>
    </location>
</feature>
<sequence length="411" mass="44260">MNRHRNCTGFTLLELLVVIGIIGILVGLLLPAVQAAREAARRMSCSNNFKQIALGVAQYHDAFEHLPPHGTGTFSNANDPNTTNQFRLSFLVSITPFMGHTPIWEMISQDHLGYRPTDSANPEEAFGMMGMEEFEEPEFSYPSMGPVPSMSSYEPWATEISTYRCPSDPGIGLPALGRTNYTVCLGDAIEGLDQGLWRYEASQWSPSGAAQMEATGRGMFVPRMVTSFADVTDGLSNTIMLGEIATDLGDKDTRTHPSINNGWEEGVLADIQICSSQIDISRPQFWDYASFQTSANLGQGRGYRWADAIPLMTGFNTILPSNSQLCFGGDETTIGTLPSSSRHQGGAHVAMGDGAIKFITDSIECGAARGTPQATVTLEGKGDLAPGSPSVFGLWGALGTRNQGELIGDDL</sequence>
<protein>
    <submittedName>
        <fullName evidence="3">Prepilin-type N-terminal cleavage/methylation domain-containing protein/prepilin-type processing-associated H-X9-DG domain-containing protein</fullName>
    </submittedName>
</protein>
<dbReference type="InterPro" id="IPR011453">
    <property type="entry name" value="DUF1559"/>
</dbReference>
<dbReference type="PROSITE" id="PS00409">
    <property type="entry name" value="PROKAR_NTER_METHYL"/>
    <property type="match status" value="1"/>
</dbReference>
<keyword evidence="1" id="KW-0812">Transmembrane</keyword>
<dbReference type="InterPro" id="IPR045584">
    <property type="entry name" value="Pilin-like"/>
</dbReference>
<comment type="caution">
    <text evidence="3">The sequence shown here is derived from an EMBL/GenBank/DDBJ whole genome shotgun (WGS) entry which is preliminary data.</text>
</comment>
<dbReference type="PANTHER" id="PTHR30093:SF2">
    <property type="entry name" value="TYPE II SECRETION SYSTEM PROTEIN H"/>
    <property type="match status" value="1"/>
</dbReference>
<proteinExistence type="predicted"/>
<organism evidence="3 4">
    <name type="scientific">Neorhodopirellula lusitana</name>
    <dbReference type="NCBI Taxonomy" id="445327"/>
    <lineage>
        <taxon>Bacteria</taxon>
        <taxon>Pseudomonadati</taxon>
        <taxon>Planctomycetota</taxon>
        <taxon>Planctomycetia</taxon>
        <taxon>Pirellulales</taxon>
        <taxon>Pirellulaceae</taxon>
        <taxon>Neorhodopirellula</taxon>
    </lineage>
</organism>
<dbReference type="RefSeq" id="WP_283432838.1">
    <property type="nucleotide sequence ID" value="NZ_FXUG01000006.1"/>
</dbReference>
<dbReference type="Gene3D" id="3.30.700.10">
    <property type="entry name" value="Glycoprotein, Type 4 Pilin"/>
    <property type="match status" value="1"/>
</dbReference>
<dbReference type="NCBIfam" id="TIGR04294">
    <property type="entry name" value="pre_pil_HX9DG"/>
    <property type="match status" value="1"/>
</dbReference>
<accession>A0ABY1Q3V8</accession>
<evidence type="ECO:0000256" key="1">
    <source>
        <dbReference type="SAM" id="Phobius"/>
    </source>
</evidence>